<dbReference type="EMBL" id="LCAK01000003">
    <property type="protein sequence ID" value="KKR88843.1"/>
    <property type="molecule type" value="Genomic_DNA"/>
</dbReference>
<dbReference type="AlphaFoldDB" id="A0A0G0UJ49"/>
<dbReference type="PANTHER" id="PTHR43488:SF2">
    <property type="entry name" value="GLUTAMATE-PYRUVATE AMINOTRANSFERASE ALAA"/>
    <property type="match status" value="1"/>
</dbReference>
<dbReference type="NCBIfam" id="NF005334">
    <property type="entry name" value="PRK06855.1"/>
    <property type="match status" value="1"/>
</dbReference>
<dbReference type="Proteomes" id="UP000033918">
    <property type="component" value="Unassembled WGS sequence"/>
</dbReference>
<evidence type="ECO:0000256" key="3">
    <source>
        <dbReference type="ARBA" id="ARBA00022576"/>
    </source>
</evidence>
<gene>
    <name evidence="8" type="ORF">UU38_C0003G0095</name>
</gene>
<dbReference type="Pfam" id="PF00155">
    <property type="entry name" value="Aminotran_1_2"/>
    <property type="match status" value="1"/>
</dbReference>
<dbReference type="GO" id="GO:0030170">
    <property type="term" value="F:pyridoxal phosphate binding"/>
    <property type="evidence" value="ECO:0007669"/>
    <property type="project" value="InterPro"/>
</dbReference>
<evidence type="ECO:0000256" key="5">
    <source>
        <dbReference type="ARBA" id="ARBA00022898"/>
    </source>
</evidence>
<name>A0A0G0UJ49_9BACT</name>
<organism evidence="8 9">
    <name type="scientific">Candidatus Wolfebacteria bacterium GW2011_GWB1_41_12</name>
    <dbReference type="NCBI Taxonomy" id="1619006"/>
    <lineage>
        <taxon>Bacteria</taxon>
        <taxon>Candidatus Wolfeibacteriota</taxon>
    </lineage>
</organism>
<keyword evidence="5" id="KW-0663">Pyridoxal phosphate</keyword>
<comment type="caution">
    <text evidence="8">The sequence shown here is derived from an EMBL/GenBank/DDBJ whole genome shotgun (WGS) entry which is preliminary data.</text>
</comment>
<dbReference type="Gene3D" id="3.40.640.10">
    <property type="entry name" value="Type I PLP-dependent aspartate aminotransferase-like (Major domain)"/>
    <property type="match status" value="1"/>
</dbReference>
<reference evidence="8 9" key="1">
    <citation type="journal article" date="2015" name="Nature">
        <title>rRNA introns, odd ribosomes, and small enigmatic genomes across a large radiation of phyla.</title>
        <authorList>
            <person name="Brown C.T."/>
            <person name="Hug L.A."/>
            <person name="Thomas B.C."/>
            <person name="Sharon I."/>
            <person name="Castelle C.J."/>
            <person name="Singh A."/>
            <person name="Wilkins M.J."/>
            <person name="Williams K.H."/>
            <person name="Banfield J.F."/>
        </authorList>
    </citation>
    <scope>NUCLEOTIDE SEQUENCE [LARGE SCALE GENOMIC DNA]</scope>
</reference>
<dbReference type="PATRIC" id="fig|1619006.3.peg.384"/>
<evidence type="ECO:0000256" key="6">
    <source>
        <dbReference type="ARBA" id="ARBA00026106"/>
    </source>
</evidence>
<sequence>MRNNIVHIGAGELTYEIREIVDVAEKLEKLGINILWENIGDPVAKGEQVPTWIKEVVREAVNEDKNFAYSPTKGLLQVREFLAEKCNSNGGVKITADDIIFFNGLGDAISKIYTSLNRESRIIGPSPAYSTHSSAEGAHAGSHHLTYNLTPELGWLPDINDLRNKVRYNPAVSGILIINPDNPTGMIYPTRVLKEIVKIAKEYDLFIISDEIYANIIFGSGETAKLSEVINEIPGIAMKGISKELPWPGARCGWIEVYNKNKDSIFARYVKSIVDAKMLEVCSTTLPQAVIPKIMSDPRYGTHLKERNERYGKRAELAYKIINSIEGVIAPKPSGAFYMSIIFKDGVLNNRQKLKIENEKAGQLVEEISKNVAPDKRFAYYLMAASGICVVPLTGFNSDLYGFRITLLEPDEEKFKQILSTLAEKINEYL</sequence>
<protein>
    <recommendedName>
        <fullName evidence="6">alanine transaminase</fullName>
        <ecNumber evidence="6">2.6.1.2</ecNumber>
    </recommendedName>
</protein>
<dbReference type="SUPFAM" id="SSF53383">
    <property type="entry name" value="PLP-dependent transferases"/>
    <property type="match status" value="1"/>
</dbReference>
<evidence type="ECO:0000256" key="1">
    <source>
        <dbReference type="ARBA" id="ARBA00001933"/>
    </source>
</evidence>
<accession>A0A0G0UJ49</accession>
<keyword evidence="4 8" id="KW-0808">Transferase</keyword>
<dbReference type="InterPro" id="IPR004839">
    <property type="entry name" value="Aminotransferase_I/II_large"/>
</dbReference>
<evidence type="ECO:0000256" key="4">
    <source>
        <dbReference type="ARBA" id="ARBA00022679"/>
    </source>
</evidence>
<evidence type="ECO:0000256" key="2">
    <source>
        <dbReference type="ARBA" id="ARBA00007441"/>
    </source>
</evidence>
<dbReference type="PANTHER" id="PTHR43488">
    <property type="entry name" value="GLUTAMATE-PYRUVATE AMINOTRANSFERASE ALAA"/>
    <property type="match status" value="1"/>
</dbReference>
<evidence type="ECO:0000313" key="9">
    <source>
        <dbReference type="Proteomes" id="UP000033918"/>
    </source>
</evidence>
<dbReference type="CDD" id="cd00609">
    <property type="entry name" value="AAT_like"/>
    <property type="match status" value="1"/>
</dbReference>
<proteinExistence type="inferred from homology"/>
<keyword evidence="3 8" id="KW-0032">Aminotransferase</keyword>
<dbReference type="InterPro" id="IPR015421">
    <property type="entry name" value="PyrdxlP-dep_Trfase_major"/>
</dbReference>
<comment type="cofactor">
    <cofactor evidence="1">
        <name>pyridoxal 5'-phosphate</name>
        <dbReference type="ChEBI" id="CHEBI:597326"/>
    </cofactor>
</comment>
<dbReference type="GO" id="GO:0004021">
    <property type="term" value="F:L-alanine:2-oxoglutarate aminotransferase activity"/>
    <property type="evidence" value="ECO:0007669"/>
    <property type="project" value="UniProtKB-EC"/>
</dbReference>
<dbReference type="InterPro" id="IPR051926">
    <property type="entry name" value="Ala_Aminotransferase"/>
</dbReference>
<dbReference type="InterPro" id="IPR015424">
    <property type="entry name" value="PyrdxlP-dep_Trfase"/>
</dbReference>
<evidence type="ECO:0000259" key="7">
    <source>
        <dbReference type="Pfam" id="PF00155"/>
    </source>
</evidence>
<dbReference type="EC" id="2.6.1.2" evidence="6"/>
<dbReference type="Gene3D" id="3.90.1150.10">
    <property type="entry name" value="Aspartate Aminotransferase, domain 1"/>
    <property type="match status" value="1"/>
</dbReference>
<dbReference type="InterPro" id="IPR015422">
    <property type="entry name" value="PyrdxlP-dep_Trfase_small"/>
</dbReference>
<comment type="similarity">
    <text evidence="2">Belongs to the class-I pyridoxal-phosphate-dependent aminotransferase family.</text>
</comment>
<evidence type="ECO:0000313" key="8">
    <source>
        <dbReference type="EMBL" id="KKR88843.1"/>
    </source>
</evidence>
<feature type="domain" description="Aminotransferase class I/classII large" evidence="7">
    <location>
        <begin position="46"/>
        <end position="419"/>
    </location>
</feature>